<dbReference type="CDD" id="cd10960">
    <property type="entry name" value="CE4_NodB_like_1"/>
    <property type="match status" value="1"/>
</dbReference>
<dbReference type="InterPro" id="IPR011330">
    <property type="entry name" value="Glyco_hydro/deAcase_b/a-brl"/>
</dbReference>
<dbReference type="GO" id="GO:0005975">
    <property type="term" value="P:carbohydrate metabolic process"/>
    <property type="evidence" value="ECO:0007669"/>
    <property type="project" value="InterPro"/>
</dbReference>
<dbReference type="PANTHER" id="PTHR10587">
    <property type="entry name" value="GLYCOSYL TRANSFERASE-RELATED"/>
    <property type="match status" value="1"/>
</dbReference>
<keyword evidence="1" id="KW-0479">Metal-binding</keyword>
<dbReference type="Proteomes" id="UP000235584">
    <property type="component" value="Chromosome"/>
</dbReference>
<name>A0A2K9NVZ0_BACTC</name>
<organism evidence="4 5">
    <name type="scientific">Bacteriovorax stolpii</name>
    <name type="common">Bdellovibrio stolpii</name>
    <dbReference type="NCBI Taxonomy" id="960"/>
    <lineage>
        <taxon>Bacteria</taxon>
        <taxon>Pseudomonadati</taxon>
        <taxon>Bdellovibrionota</taxon>
        <taxon>Bacteriovoracia</taxon>
        <taxon>Bacteriovoracales</taxon>
        <taxon>Bacteriovoracaceae</taxon>
        <taxon>Bacteriovorax</taxon>
    </lineage>
</organism>
<accession>A0A2K9NVZ0</accession>
<dbReference type="KEGG" id="bsto:C0V70_16585"/>
<evidence type="ECO:0000256" key="1">
    <source>
        <dbReference type="ARBA" id="ARBA00022723"/>
    </source>
</evidence>
<sequence>MFNYKYIITYVSLLFTFFVHGGEVSITIDDFNFNDQLLSGEERNNEILKTLTKHKIIAAGFVTTKYLSLPNAQNGVEAWSKAGHLIGNHTENHFSYAKTNFNDFSNDVLLADGKLKVFKTFQKFFRFPYLKEGETEEKRDQLRKFLISQGYKNGAVTIDASDWYVNKRMLDKLKVYPDFDKTKFRDFYLKHLWDRTQYYSSLSQKTLGRDVKHTLLLHHNLTTALFLDDLIEMFKSKGWKVIDATEAFNDPIYKLQPKNIPAGESLIWALAKDKGDKTLRYPAEDGEYEKAEMDKLGL</sequence>
<protein>
    <submittedName>
        <fullName evidence="4">Polysaccharide deacetylase</fullName>
    </submittedName>
</protein>
<dbReference type="GO" id="GO:0016020">
    <property type="term" value="C:membrane"/>
    <property type="evidence" value="ECO:0007669"/>
    <property type="project" value="TreeGrafter"/>
</dbReference>
<dbReference type="PANTHER" id="PTHR10587:SF133">
    <property type="entry name" value="CHITIN DEACETYLASE 1-RELATED"/>
    <property type="match status" value="1"/>
</dbReference>
<feature type="domain" description="NodB homology" evidence="3">
    <location>
        <begin position="23"/>
        <end position="133"/>
    </location>
</feature>
<evidence type="ECO:0000256" key="2">
    <source>
        <dbReference type="ARBA" id="ARBA00022801"/>
    </source>
</evidence>
<evidence type="ECO:0000259" key="3">
    <source>
        <dbReference type="Pfam" id="PF01522"/>
    </source>
</evidence>
<evidence type="ECO:0000313" key="4">
    <source>
        <dbReference type="EMBL" id="AUN99693.1"/>
    </source>
</evidence>
<keyword evidence="5" id="KW-1185">Reference proteome</keyword>
<dbReference type="GO" id="GO:0046872">
    <property type="term" value="F:metal ion binding"/>
    <property type="evidence" value="ECO:0007669"/>
    <property type="project" value="UniProtKB-KW"/>
</dbReference>
<dbReference type="EMBL" id="CP025704">
    <property type="protein sequence ID" value="AUN99693.1"/>
    <property type="molecule type" value="Genomic_DNA"/>
</dbReference>
<proteinExistence type="predicted"/>
<reference evidence="4 5" key="1">
    <citation type="submission" date="2018-01" db="EMBL/GenBank/DDBJ databases">
        <title>Complete genome sequence of Bacteriovorax stolpii DSM12778.</title>
        <authorList>
            <person name="Tang B."/>
            <person name="Chang J."/>
        </authorList>
    </citation>
    <scope>NUCLEOTIDE SEQUENCE [LARGE SCALE GENOMIC DNA]</scope>
    <source>
        <strain evidence="4 5">DSM 12778</strain>
    </source>
</reference>
<dbReference type="SUPFAM" id="SSF88713">
    <property type="entry name" value="Glycoside hydrolase/deacetylase"/>
    <property type="match status" value="1"/>
</dbReference>
<dbReference type="RefSeq" id="WP_102244984.1">
    <property type="nucleotide sequence ID" value="NZ_CP025704.1"/>
</dbReference>
<dbReference type="Pfam" id="PF01522">
    <property type="entry name" value="Polysacc_deac_1"/>
    <property type="match status" value="1"/>
</dbReference>
<dbReference type="GO" id="GO:0016810">
    <property type="term" value="F:hydrolase activity, acting on carbon-nitrogen (but not peptide) bonds"/>
    <property type="evidence" value="ECO:0007669"/>
    <property type="project" value="InterPro"/>
</dbReference>
<dbReference type="Gene3D" id="3.20.20.370">
    <property type="entry name" value="Glycoside hydrolase/deacetylase"/>
    <property type="match status" value="1"/>
</dbReference>
<dbReference type="AlphaFoldDB" id="A0A2K9NVZ0"/>
<keyword evidence="2" id="KW-0378">Hydrolase</keyword>
<gene>
    <name evidence="4" type="ORF">C0V70_16585</name>
</gene>
<dbReference type="InterPro" id="IPR002509">
    <property type="entry name" value="NODB_dom"/>
</dbReference>
<evidence type="ECO:0000313" key="5">
    <source>
        <dbReference type="Proteomes" id="UP000235584"/>
    </source>
</evidence>
<dbReference type="InterPro" id="IPR050248">
    <property type="entry name" value="Polysacc_deacetylase_ArnD"/>
</dbReference>